<dbReference type="Proteomes" id="UP000199705">
    <property type="component" value="Unassembled WGS sequence"/>
</dbReference>
<keyword evidence="2" id="KW-0812">Transmembrane</keyword>
<protein>
    <submittedName>
        <fullName evidence="4">Bacteroides conjugative transposon TraM protein</fullName>
    </submittedName>
</protein>
<keyword evidence="5" id="KW-1185">Reference proteome</keyword>
<dbReference type="RefSeq" id="WP_091176456.1">
    <property type="nucleotide sequence ID" value="NZ_FNCG01000034.1"/>
</dbReference>
<dbReference type="EMBL" id="FNCG01000034">
    <property type="protein sequence ID" value="SDI81098.1"/>
    <property type="molecule type" value="Genomic_DNA"/>
</dbReference>
<feature type="region of interest" description="Disordered" evidence="1">
    <location>
        <begin position="74"/>
        <end position="129"/>
    </location>
</feature>
<keyword evidence="2" id="KW-0472">Membrane</keyword>
<dbReference type="InterPro" id="IPR055407">
    <property type="entry name" value="TraM_C"/>
</dbReference>
<dbReference type="STRING" id="551996.SAMN05192573_13420"/>
<feature type="domain" description="Conjugative transposon TraM C-terminal" evidence="3">
    <location>
        <begin position="219"/>
        <end position="364"/>
    </location>
</feature>
<keyword evidence="2" id="KW-1133">Transmembrane helix</keyword>
<accession>A0A1G8NLN7</accession>
<evidence type="ECO:0000256" key="2">
    <source>
        <dbReference type="SAM" id="Phobius"/>
    </source>
</evidence>
<evidence type="ECO:0000259" key="3">
    <source>
        <dbReference type="Pfam" id="PF12508"/>
    </source>
</evidence>
<feature type="transmembrane region" description="Helical" evidence="2">
    <location>
        <begin position="15"/>
        <end position="34"/>
    </location>
</feature>
<gene>
    <name evidence="4" type="ORF">SAMN05192573_13420</name>
</gene>
<dbReference type="AlphaFoldDB" id="A0A1G8NLN7"/>
<reference evidence="5" key="1">
    <citation type="submission" date="2016-10" db="EMBL/GenBank/DDBJ databases">
        <authorList>
            <person name="Varghese N."/>
            <person name="Submissions S."/>
        </authorList>
    </citation>
    <scope>NUCLEOTIDE SEQUENCE [LARGE SCALE GENOMIC DNA]</scope>
    <source>
        <strain evidence="5">Gh-67</strain>
    </source>
</reference>
<evidence type="ECO:0000313" key="5">
    <source>
        <dbReference type="Proteomes" id="UP000199705"/>
    </source>
</evidence>
<evidence type="ECO:0000313" key="4">
    <source>
        <dbReference type="EMBL" id="SDI81098.1"/>
    </source>
</evidence>
<evidence type="ECO:0000256" key="1">
    <source>
        <dbReference type="SAM" id="MobiDB-lite"/>
    </source>
</evidence>
<name>A0A1G8NLN7_9SPHI</name>
<sequence>METKNPLKLQRQRKALLVMPLIIFCLSTVCFWAFGGGKGPEPQSTVRQNLRYKIPPTLLGGNQDGDKMSFYDRARADSDKQAQLRKTDPFSKRGADSGALAPPNDNLFPPPRQPSLFGDQVSGNNDDPAVNAAKISQRLKQLQSVINKPPAPVGTTIPKPALNSRPDSMRYPAPLSEDPEMKQMNGLLEKILDIQHPERLKDKKEDILVKTAPEQFQAIPAVIDGNQKIVQGTVIRMRLLDSVRLNGQLFVKGQPIYGSGDLYNQRVKINIKLIHVGLNIIPVDLTVYDRTDGMEGISVPEAVNGEALREGAVNGVQSMDMLSLAPSVTAQLTTAGINTAKGLFSKKVKRVKGKLKDGHELLLRDNKALH</sequence>
<organism evidence="4 5">
    <name type="scientific">Mucilaginibacter gossypii</name>
    <dbReference type="NCBI Taxonomy" id="551996"/>
    <lineage>
        <taxon>Bacteria</taxon>
        <taxon>Pseudomonadati</taxon>
        <taxon>Bacteroidota</taxon>
        <taxon>Sphingobacteriia</taxon>
        <taxon>Sphingobacteriales</taxon>
        <taxon>Sphingobacteriaceae</taxon>
        <taxon>Mucilaginibacter</taxon>
    </lineage>
</organism>
<proteinExistence type="predicted"/>
<feature type="compositionally biased region" description="Basic and acidic residues" evidence="1">
    <location>
        <begin position="74"/>
        <end position="95"/>
    </location>
</feature>
<dbReference type="Pfam" id="PF12508">
    <property type="entry name" value="Transposon_TraM"/>
    <property type="match status" value="1"/>
</dbReference>
<feature type="region of interest" description="Disordered" evidence="1">
    <location>
        <begin position="148"/>
        <end position="167"/>
    </location>
</feature>